<gene>
    <name evidence="1" type="ORF">J2853_003370</name>
</gene>
<reference evidence="1 2" key="1">
    <citation type="submission" date="2023-07" db="EMBL/GenBank/DDBJ databases">
        <title>Sequencing the genomes of 1000 actinobacteria strains.</title>
        <authorList>
            <person name="Klenk H.-P."/>
        </authorList>
    </citation>
    <scope>NUCLEOTIDE SEQUENCE [LARGE SCALE GENOMIC DNA]</scope>
    <source>
        <strain evidence="1 2">DSM 46740</strain>
    </source>
</reference>
<organism evidence="1 2">
    <name type="scientific">Streptosporangium lutulentum</name>
    <dbReference type="NCBI Taxonomy" id="1461250"/>
    <lineage>
        <taxon>Bacteria</taxon>
        <taxon>Bacillati</taxon>
        <taxon>Actinomycetota</taxon>
        <taxon>Actinomycetes</taxon>
        <taxon>Streptosporangiales</taxon>
        <taxon>Streptosporangiaceae</taxon>
        <taxon>Streptosporangium</taxon>
    </lineage>
</organism>
<comment type="caution">
    <text evidence="1">The sequence shown here is derived from an EMBL/GenBank/DDBJ whole genome shotgun (WGS) entry which is preliminary data.</text>
</comment>
<dbReference type="EMBL" id="JAUSQU010000001">
    <property type="protein sequence ID" value="MDP9844159.1"/>
    <property type="molecule type" value="Genomic_DNA"/>
</dbReference>
<dbReference type="Proteomes" id="UP001225356">
    <property type="component" value="Unassembled WGS sequence"/>
</dbReference>
<protein>
    <submittedName>
        <fullName evidence="1">Uncharacterized protein</fullName>
    </submittedName>
</protein>
<name>A0ABT9QDL9_9ACTN</name>
<evidence type="ECO:0000313" key="2">
    <source>
        <dbReference type="Proteomes" id="UP001225356"/>
    </source>
</evidence>
<accession>A0ABT9QDL9</accession>
<evidence type="ECO:0000313" key="1">
    <source>
        <dbReference type="EMBL" id="MDP9844159.1"/>
    </source>
</evidence>
<proteinExistence type="predicted"/>
<sequence length="42" mass="4384">MNKVRAFATVNVTVAKRCMAGAAEIRFVPCGGSSTVAGWGLR</sequence>
<keyword evidence="2" id="KW-1185">Reference proteome</keyword>